<keyword evidence="1" id="KW-0863">Zinc-finger</keyword>
<keyword evidence="1" id="KW-0862">Zinc</keyword>
<dbReference type="EMBL" id="CAJPWZ010002041">
    <property type="protein sequence ID" value="CAG2229951.1"/>
    <property type="molecule type" value="Genomic_DNA"/>
</dbReference>
<dbReference type="InterPro" id="IPR000315">
    <property type="entry name" value="Znf_B-box"/>
</dbReference>
<keyword evidence="4" id="KW-1185">Reference proteome</keyword>
<dbReference type="GO" id="GO:0008270">
    <property type="term" value="F:zinc ion binding"/>
    <property type="evidence" value="ECO:0007669"/>
    <property type="project" value="UniProtKB-KW"/>
</dbReference>
<reference evidence="3" key="1">
    <citation type="submission" date="2021-03" db="EMBL/GenBank/DDBJ databases">
        <authorList>
            <person name="Bekaert M."/>
        </authorList>
    </citation>
    <scope>NUCLEOTIDE SEQUENCE</scope>
</reference>
<evidence type="ECO:0000256" key="1">
    <source>
        <dbReference type="PROSITE-ProRule" id="PRU00024"/>
    </source>
</evidence>
<protein>
    <recommendedName>
        <fullName evidence="2">B box-type domain-containing protein</fullName>
    </recommendedName>
</protein>
<dbReference type="GO" id="GO:0005654">
    <property type="term" value="C:nucleoplasm"/>
    <property type="evidence" value="ECO:0007669"/>
    <property type="project" value="TreeGrafter"/>
</dbReference>
<proteinExistence type="predicted"/>
<organism evidence="3 4">
    <name type="scientific">Mytilus edulis</name>
    <name type="common">Blue mussel</name>
    <dbReference type="NCBI Taxonomy" id="6550"/>
    <lineage>
        <taxon>Eukaryota</taxon>
        <taxon>Metazoa</taxon>
        <taxon>Spiralia</taxon>
        <taxon>Lophotrochozoa</taxon>
        <taxon>Mollusca</taxon>
        <taxon>Bivalvia</taxon>
        <taxon>Autobranchia</taxon>
        <taxon>Pteriomorphia</taxon>
        <taxon>Mytilida</taxon>
        <taxon>Mytiloidea</taxon>
        <taxon>Mytilidae</taxon>
        <taxon>Mytilinae</taxon>
        <taxon>Mytilus</taxon>
    </lineage>
</organism>
<accession>A0A8S3T8Y6</accession>
<dbReference type="PROSITE" id="PS50119">
    <property type="entry name" value="ZF_BBOX"/>
    <property type="match status" value="1"/>
</dbReference>
<evidence type="ECO:0000313" key="3">
    <source>
        <dbReference type="EMBL" id="CAG2229951.1"/>
    </source>
</evidence>
<dbReference type="InterPro" id="IPR047153">
    <property type="entry name" value="TRIM45/56/19-like"/>
</dbReference>
<dbReference type="GO" id="GO:0045087">
    <property type="term" value="P:innate immune response"/>
    <property type="evidence" value="ECO:0007669"/>
    <property type="project" value="TreeGrafter"/>
</dbReference>
<dbReference type="Gene3D" id="3.30.160.60">
    <property type="entry name" value="Classic Zinc Finger"/>
    <property type="match status" value="1"/>
</dbReference>
<keyword evidence="1" id="KW-0479">Metal-binding</keyword>
<name>A0A8S3T8Y6_MYTED</name>
<dbReference type="Proteomes" id="UP000683360">
    <property type="component" value="Unassembled WGS sequence"/>
</dbReference>
<feature type="domain" description="B box-type" evidence="2">
    <location>
        <begin position="80"/>
        <end position="130"/>
    </location>
</feature>
<dbReference type="SUPFAM" id="SSF57845">
    <property type="entry name" value="B-box zinc-binding domain"/>
    <property type="match status" value="1"/>
</dbReference>
<dbReference type="InterPro" id="IPR011042">
    <property type="entry name" value="6-blade_b-propeller_TolB-like"/>
</dbReference>
<dbReference type="SUPFAM" id="SSF63829">
    <property type="entry name" value="Calcium-dependent phosphotriesterase"/>
    <property type="match status" value="1"/>
</dbReference>
<dbReference type="PANTHER" id="PTHR25462:SF299">
    <property type="entry name" value="E3 UBIQUITIN-PROTEIN LIGASE TRIM56"/>
    <property type="match status" value="1"/>
</dbReference>
<gene>
    <name evidence="3" type="ORF">MEDL_42841</name>
</gene>
<dbReference type="GO" id="GO:0061630">
    <property type="term" value="F:ubiquitin protein ligase activity"/>
    <property type="evidence" value="ECO:0007669"/>
    <property type="project" value="TreeGrafter"/>
</dbReference>
<dbReference type="PANTHER" id="PTHR25462">
    <property type="entry name" value="BONUS, ISOFORM C-RELATED"/>
    <property type="match status" value="1"/>
</dbReference>
<dbReference type="Gene3D" id="2.120.10.30">
    <property type="entry name" value="TolB, C-terminal domain"/>
    <property type="match status" value="1"/>
</dbReference>
<dbReference type="GO" id="GO:0060340">
    <property type="term" value="P:positive regulation of type I interferon-mediated signaling pathway"/>
    <property type="evidence" value="ECO:0007669"/>
    <property type="project" value="TreeGrafter"/>
</dbReference>
<sequence>MRGRESEIKNISGDARKVPVQDKDISMSYDHFTSRFRNKGGLTTFDCSLSNSGLKSRRAVLKKEVKLAKGAAFRPESMATNTSICGICSLRQITKVSDHWCPECEEAICNECKEHHKLLKATRRHETIPISDYKSIPSFITDIQQSCIQHDEHYQQYCIDHALPICFKCINDHRQCNVSTLENVTINVKTSGQFLDLESRLDDLLNNIDRMKKDRNANVINIEKMKTRQVKEIQQKIIKDLKDKESQSKERIQKVLSSVKEKETMINQCLVNFQSIKQHASNLQTFLGIKDIEVKVAENEQYLQSLITAKSFEHLDLVCKVDIGVHSILNNLKKFGSTEIKSQTTKIEFSRAKDIQAQLQVATTNRTVNDVKLILKKKITTEGKSVRGCCVSDDNFLITDGACITKLKFLTSDGTIKYDMSLEACMGYDITRVDEKHVAITSGNSWNYTPGFEIVNIADYTTSAVISCNLSRYSYVSTFADKIYYTELYDEQVVCCYLNGSPCWTFKDDSVLKLPRGITVDDNGNVFVVAEISSNMVVISNDGKYHKEILSKKDGLQQPSAIFFDKEKRELLVANLQQTAFLYNIT</sequence>
<dbReference type="AlphaFoldDB" id="A0A8S3T8Y6"/>
<comment type="caution">
    <text evidence="3">The sequence shown here is derived from an EMBL/GenBank/DDBJ whole genome shotgun (WGS) entry which is preliminary data.</text>
</comment>
<dbReference type="OrthoDB" id="342730at2759"/>
<evidence type="ECO:0000259" key="2">
    <source>
        <dbReference type="PROSITE" id="PS50119"/>
    </source>
</evidence>
<evidence type="ECO:0000313" key="4">
    <source>
        <dbReference type="Proteomes" id="UP000683360"/>
    </source>
</evidence>